<evidence type="ECO:0000313" key="1">
    <source>
        <dbReference type="EMBL" id="KZL38731.1"/>
    </source>
</evidence>
<dbReference type="AlphaFoldDB" id="A0A166GDF9"/>
<comment type="caution">
    <text evidence="1">The sequence shown here is derived from an EMBL/GenBank/DDBJ whole genome shotgun (WGS) entry which is preliminary data.</text>
</comment>
<evidence type="ECO:0000313" key="2">
    <source>
        <dbReference type="Proteomes" id="UP000076480"/>
    </source>
</evidence>
<protein>
    <submittedName>
        <fullName evidence="1">Tail protein</fullName>
    </submittedName>
</protein>
<dbReference type="Pfam" id="PF04630">
    <property type="entry name" value="Phage_TTP_1"/>
    <property type="match status" value="1"/>
</dbReference>
<keyword evidence="2" id="KW-1185">Reference proteome</keyword>
<organism evidence="1 2">
    <name type="scientific">Secundilactobacillus collinoides</name>
    <name type="common">Lactobacillus collinoides</name>
    <dbReference type="NCBI Taxonomy" id="33960"/>
    <lineage>
        <taxon>Bacteria</taxon>
        <taxon>Bacillati</taxon>
        <taxon>Bacillota</taxon>
        <taxon>Bacilli</taxon>
        <taxon>Lactobacillales</taxon>
        <taxon>Lactobacillaceae</taxon>
        <taxon>Secundilactobacillus</taxon>
    </lineage>
</organism>
<dbReference type="PATRIC" id="fig|33960.6.peg.2997"/>
<dbReference type="OrthoDB" id="2143665at2"/>
<accession>A0A166GDF9</accession>
<sequence>MSTHGIKDVTFGLVDSTGTIIASATTGLSASGIALVDGDGEGATQANVTGLEATGTVGYANDGPKRVSNGVSEPQVALDFLDIDFDTLQKLKGFTNDGKGGWTRVLPKPHVAMLLHSRSYSGVDIYEGFANGQLIEAGTNHSTDNASESDADTTLTYQALVPLKDDVFNGEPYKIWTAADTGFDNASMMSEVFGGYTASTTTGTTTSGN</sequence>
<reference evidence="1 2" key="1">
    <citation type="submission" date="2015-02" db="EMBL/GenBank/DDBJ databases">
        <title>Draft genome sequence of Lactobacillus collinoides CUPV2371 isolated from a natural cider, the first genome sequence of a strain of this species.</title>
        <authorList>
            <person name="Puertas A.I."/>
            <person name="Spano G."/>
            <person name="Capozzi V."/>
            <person name="Lamontanara A."/>
            <person name="Orru L."/>
            <person name="Duenas M.T."/>
        </authorList>
    </citation>
    <scope>NUCLEOTIDE SEQUENCE [LARGE SCALE GENOMIC DNA]</scope>
    <source>
        <strain evidence="1 2">237</strain>
    </source>
</reference>
<dbReference type="EMBL" id="JYDC01000063">
    <property type="protein sequence ID" value="KZL38731.1"/>
    <property type="molecule type" value="Genomic_DNA"/>
</dbReference>
<gene>
    <name evidence="1" type="ORF">TY91_11770</name>
</gene>
<name>A0A166GDF9_SECCO</name>
<dbReference type="Proteomes" id="UP000076480">
    <property type="component" value="Unassembled WGS sequence"/>
</dbReference>
<proteinExistence type="predicted"/>
<dbReference type="RefSeq" id="WP_063285569.1">
    <property type="nucleotide sequence ID" value="NZ_JYDC01000063.1"/>
</dbReference>
<dbReference type="InterPro" id="IPR006724">
    <property type="entry name" value="Phage_TTP"/>
</dbReference>